<dbReference type="AlphaFoldDB" id="A0AA48HUE7"/>
<proteinExistence type="predicted"/>
<evidence type="ECO:0000256" key="1">
    <source>
        <dbReference type="SAM" id="SignalP"/>
    </source>
</evidence>
<dbReference type="PROSITE" id="PS51257">
    <property type="entry name" value="PROKAR_LIPOPROTEIN"/>
    <property type="match status" value="1"/>
</dbReference>
<keyword evidence="1" id="KW-0732">Signal</keyword>
<accession>A0AA48HUE7</accession>
<name>A0AA48HUE7_9RHOB</name>
<protein>
    <recommendedName>
        <fullName evidence="4">Lipoprotein</fullName>
    </recommendedName>
</protein>
<organism evidence="2 3">
    <name type="scientific">Roseicyclus marinus</name>
    <dbReference type="NCBI Taxonomy" id="2161673"/>
    <lineage>
        <taxon>Bacteria</taxon>
        <taxon>Pseudomonadati</taxon>
        <taxon>Pseudomonadota</taxon>
        <taxon>Alphaproteobacteria</taxon>
        <taxon>Rhodobacterales</taxon>
        <taxon>Roseobacteraceae</taxon>
        <taxon>Roseicyclus</taxon>
    </lineage>
</organism>
<sequence length="120" mass="12576">MRRALLSALTLATLAACATGPAMPERVTLDATLLSVGMSDGSTCLGPAPETAAETGWSGTLTGCASPYPYTVEIDPGTNPVRFILQEILGERLIRPIATVTITDATGRDRVFQSPEPITE</sequence>
<evidence type="ECO:0000313" key="2">
    <source>
        <dbReference type="EMBL" id="BDW86291.1"/>
    </source>
</evidence>
<dbReference type="Proteomes" id="UP001337723">
    <property type="component" value="Chromosome"/>
</dbReference>
<evidence type="ECO:0008006" key="4">
    <source>
        <dbReference type="Google" id="ProtNLM"/>
    </source>
</evidence>
<keyword evidence="3" id="KW-1185">Reference proteome</keyword>
<dbReference type="KEGG" id="rmai:MACH21_24680"/>
<feature type="signal peptide" evidence="1">
    <location>
        <begin position="1"/>
        <end position="18"/>
    </location>
</feature>
<evidence type="ECO:0000313" key="3">
    <source>
        <dbReference type="Proteomes" id="UP001337723"/>
    </source>
</evidence>
<reference evidence="2 3" key="1">
    <citation type="submission" date="2023-01" db="EMBL/GenBank/DDBJ databases">
        <title>Complete genome sequence of Roseicyclus marinus strain Dej080120_10.</title>
        <authorList>
            <person name="Ueki S."/>
            <person name="Maruyama F."/>
        </authorList>
    </citation>
    <scope>NUCLEOTIDE SEQUENCE [LARGE SCALE GENOMIC DNA]</scope>
    <source>
        <strain evidence="2 3">Dej080120_10</strain>
    </source>
</reference>
<gene>
    <name evidence="2" type="ORF">MACH21_24680</name>
</gene>
<feature type="chain" id="PRO_5041260136" description="Lipoprotein" evidence="1">
    <location>
        <begin position="19"/>
        <end position="120"/>
    </location>
</feature>
<dbReference type="RefSeq" id="WP_338272222.1">
    <property type="nucleotide sequence ID" value="NZ_AP027266.1"/>
</dbReference>
<dbReference type="EMBL" id="AP027266">
    <property type="protein sequence ID" value="BDW86291.1"/>
    <property type="molecule type" value="Genomic_DNA"/>
</dbReference>